<sequence length="319" mass="35274">MLVKMRKLSAFISLFFIIANASYAEPIKIPGFPEIPDTLLIINKTKTPKNEICRAINIQSGEHNLVGTLHLPTTPMPEDGYPTVILFHGFRGNTVGGLTGSYRKIARSLAQAGIASVRFDMAGCGNSEGIATEVPIKTYLRNGEDILYTVTQYPEINPRRLGIAGFSLGCHTAFHLASFYRPNQFQIRAISIWAPVADGAILFKEMYEAVKNNTNIVDNLGKDFGFGPAPLLVCEEDVKDFLSLQDHIVLNSLPVRIPILHLQGLEDNLVSLTQRDLFKNTAPGNTEFKTYENTDHNLGSSPHLAVIINDIVEYFQSIL</sequence>
<protein>
    <submittedName>
        <fullName evidence="3">Predicted esterase,exosortase A system-associated hydrolase 1,Alpha/beta hydrolase family</fullName>
    </submittedName>
</protein>
<dbReference type="InterPro" id="IPR050261">
    <property type="entry name" value="FrsA_esterase"/>
</dbReference>
<dbReference type="GO" id="GO:0016787">
    <property type="term" value="F:hydrolase activity"/>
    <property type="evidence" value="ECO:0007669"/>
    <property type="project" value="UniProtKB-KW"/>
</dbReference>
<dbReference type="AlphaFoldDB" id="A0A3B0QH04"/>
<gene>
    <name evidence="3" type="ORF">C834K_0632</name>
</gene>
<keyword evidence="4" id="KW-1185">Reference proteome</keyword>
<dbReference type="InterPro" id="IPR022742">
    <property type="entry name" value="Hydrolase_4"/>
</dbReference>
<name>A0A3B0QH04_9CHLA</name>
<evidence type="ECO:0000256" key="1">
    <source>
        <dbReference type="SAM" id="SignalP"/>
    </source>
</evidence>
<evidence type="ECO:0000259" key="2">
    <source>
        <dbReference type="Pfam" id="PF12146"/>
    </source>
</evidence>
<accession>A0A3B0QH04</accession>
<feature type="domain" description="Serine aminopeptidase S33" evidence="2">
    <location>
        <begin position="83"/>
        <end position="196"/>
    </location>
</feature>
<keyword evidence="3" id="KW-0378">Hydrolase</keyword>
<proteinExistence type="predicted"/>
<dbReference type="SUPFAM" id="SSF53474">
    <property type="entry name" value="alpha/beta-Hydrolases"/>
    <property type="match status" value="1"/>
</dbReference>
<keyword evidence="1" id="KW-0732">Signal</keyword>
<dbReference type="PANTHER" id="PTHR22946:SF0">
    <property type="entry name" value="DIENELACTONE HYDROLASE DOMAIN-CONTAINING PROTEIN"/>
    <property type="match status" value="1"/>
</dbReference>
<dbReference type="EMBL" id="LS992154">
    <property type="protein sequence ID" value="SYX09082.1"/>
    <property type="molecule type" value="Genomic_DNA"/>
</dbReference>
<dbReference type="Pfam" id="PF12146">
    <property type="entry name" value="Hydrolase_4"/>
    <property type="match status" value="1"/>
</dbReference>
<feature type="chain" id="PRO_5017443917" evidence="1">
    <location>
        <begin position="25"/>
        <end position="319"/>
    </location>
</feature>
<organism evidence="3 4">
    <name type="scientific">Chlamydia poikilotherma</name>
    <dbReference type="NCBI Taxonomy" id="1967783"/>
    <lineage>
        <taxon>Bacteria</taxon>
        <taxon>Pseudomonadati</taxon>
        <taxon>Chlamydiota</taxon>
        <taxon>Chlamydiia</taxon>
        <taxon>Chlamydiales</taxon>
        <taxon>Chlamydiaceae</taxon>
        <taxon>Chlamydia/Chlamydophila group</taxon>
        <taxon>Chlamydia</taxon>
    </lineage>
</organism>
<feature type="signal peptide" evidence="1">
    <location>
        <begin position="1"/>
        <end position="24"/>
    </location>
</feature>
<dbReference type="InterPro" id="IPR029058">
    <property type="entry name" value="AB_hydrolase_fold"/>
</dbReference>
<evidence type="ECO:0000313" key="4">
    <source>
        <dbReference type="Proteomes" id="UP000258476"/>
    </source>
</evidence>
<dbReference type="PANTHER" id="PTHR22946">
    <property type="entry name" value="DIENELACTONE HYDROLASE DOMAIN-CONTAINING PROTEIN-RELATED"/>
    <property type="match status" value="1"/>
</dbReference>
<dbReference type="Proteomes" id="UP000258476">
    <property type="component" value="Chromosome"/>
</dbReference>
<dbReference type="Gene3D" id="3.40.50.1820">
    <property type="entry name" value="alpha/beta hydrolase"/>
    <property type="match status" value="1"/>
</dbReference>
<evidence type="ECO:0000313" key="3">
    <source>
        <dbReference type="EMBL" id="SYX09082.1"/>
    </source>
</evidence>
<dbReference type="KEGG" id="chla:C834K_0632"/>
<reference evidence="4" key="1">
    <citation type="submission" date="2017-11" db="EMBL/GenBank/DDBJ databases">
        <authorList>
            <person name="Seth-Smith MB H."/>
        </authorList>
    </citation>
    <scope>NUCLEOTIDE SEQUENCE [LARGE SCALE GENOMIC DNA]</scope>
</reference>